<name>A0ABV4WIF5_9CYAN</name>
<comment type="caution">
    <text evidence="1">The sequence shown here is derived from an EMBL/GenBank/DDBJ whole genome shotgun (WGS) entry which is preliminary data.</text>
</comment>
<gene>
    <name evidence="1" type="ORF">ACE1CA_10035</name>
</gene>
<evidence type="ECO:0008006" key="3">
    <source>
        <dbReference type="Google" id="ProtNLM"/>
    </source>
</evidence>
<reference evidence="1 2" key="1">
    <citation type="submission" date="2024-09" db="EMBL/GenBank/DDBJ databases">
        <title>Floridaenema gen nov. (Aerosakkonemataceae, Aerosakkonematales ord. nov., Cyanobacteria) from benthic tropical and subtropical fresh waters, with the description of four new species.</title>
        <authorList>
            <person name="Moretto J.A."/>
            <person name="Berthold D.E."/>
            <person name="Lefler F.W."/>
            <person name="Huang I.-S."/>
            <person name="Laughinghouse H. IV."/>
        </authorList>
    </citation>
    <scope>NUCLEOTIDE SEQUENCE [LARGE SCALE GENOMIC DNA]</scope>
    <source>
        <strain evidence="1 2">BLCC-F167</strain>
    </source>
</reference>
<evidence type="ECO:0000313" key="1">
    <source>
        <dbReference type="EMBL" id="MFB2834861.1"/>
    </source>
</evidence>
<organism evidence="1 2">
    <name type="scientific">Floridaenema evergladense BLCC-F167</name>
    <dbReference type="NCBI Taxonomy" id="3153639"/>
    <lineage>
        <taxon>Bacteria</taxon>
        <taxon>Bacillati</taxon>
        <taxon>Cyanobacteriota</taxon>
        <taxon>Cyanophyceae</taxon>
        <taxon>Oscillatoriophycideae</taxon>
        <taxon>Aerosakkonematales</taxon>
        <taxon>Aerosakkonemataceae</taxon>
        <taxon>Floridanema</taxon>
        <taxon>Floridanema evergladense</taxon>
    </lineage>
</organism>
<keyword evidence="2" id="KW-1185">Reference proteome</keyword>
<protein>
    <recommendedName>
        <fullName evidence="3">LAGLIDADG homing endonuclease</fullName>
    </recommendedName>
</protein>
<sequence>MGIATKGLNLSYQCNEQDLQPLWQWLINYQGIVLSCGIRVSSQ</sequence>
<accession>A0ABV4WIF5</accession>
<evidence type="ECO:0000313" key="2">
    <source>
        <dbReference type="Proteomes" id="UP001576780"/>
    </source>
</evidence>
<dbReference type="Proteomes" id="UP001576780">
    <property type="component" value="Unassembled WGS sequence"/>
</dbReference>
<dbReference type="RefSeq" id="WP_413277291.1">
    <property type="nucleotide sequence ID" value="NZ_JBHFNT010000075.1"/>
</dbReference>
<dbReference type="EMBL" id="JBHFNT010000075">
    <property type="protein sequence ID" value="MFB2834861.1"/>
    <property type="molecule type" value="Genomic_DNA"/>
</dbReference>
<proteinExistence type="predicted"/>